<evidence type="ECO:0000313" key="5">
    <source>
        <dbReference type="RefSeq" id="XP_017984853.1"/>
    </source>
</evidence>
<feature type="compositionally biased region" description="Low complexity" evidence="1">
    <location>
        <begin position="52"/>
        <end position="64"/>
    </location>
</feature>
<feature type="region of interest" description="Disordered" evidence="1">
    <location>
        <begin position="230"/>
        <end position="251"/>
    </location>
</feature>
<feature type="region of interest" description="Disordered" evidence="1">
    <location>
        <begin position="710"/>
        <end position="751"/>
    </location>
</feature>
<feature type="region of interest" description="Disordered" evidence="1">
    <location>
        <begin position="1"/>
        <end position="66"/>
    </location>
</feature>
<gene>
    <name evidence="3 4 5" type="primary">LOC18586791</name>
</gene>
<feature type="compositionally biased region" description="Basic and acidic residues" evidence="1">
    <location>
        <begin position="572"/>
        <end position="586"/>
    </location>
</feature>
<name>A0AB32UMD0_THECC</name>
<feature type="compositionally biased region" description="Basic and acidic residues" evidence="1">
    <location>
        <begin position="1182"/>
        <end position="1193"/>
    </location>
</feature>
<dbReference type="GeneID" id="18586791"/>
<dbReference type="Proteomes" id="UP000694886">
    <property type="component" value="Chromosome 10"/>
</dbReference>
<dbReference type="RefSeq" id="XP_017984853.1">
    <property type="nucleotide sequence ID" value="XM_018129364.1"/>
</dbReference>
<feature type="compositionally biased region" description="Polar residues" evidence="1">
    <location>
        <begin position="733"/>
        <end position="751"/>
    </location>
</feature>
<feature type="compositionally biased region" description="Basic and acidic residues" evidence="1">
    <location>
        <begin position="236"/>
        <end position="251"/>
    </location>
</feature>
<protein>
    <submittedName>
        <fullName evidence="3 4">Uncharacterized protein LOC18586791 isoform X1</fullName>
    </submittedName>
</protein>
<reference evidence="3 4" key="2">
    <citation type="submission" date="2025-04" db="UniProtKB">
        <authorList>
            <consortium name="RefSeq"/>
        </authorList>
    </citation>
    <scope>IDENTIFICATION</scope>
</reference>
<evidence type="ECO:0000313" key="3">
    <source>
        <dbReference type="RefSeq" id="XP_007010410.2"/>
    </source>
</evidence>
<dbReference type="RefSeq" id="XP_007010410.2">
    <property type="nucleotide sequence ID" value="XM_007010348.2"/>
</dbReference>
<feature type="region of interest" description="Disordered" evidence="1">
    <location>
        <begin position="1178"/>
        <end position="1250"/>
    </location>
</feature>
<evidence type="ECO:0000313" key="4">
    <source>
        <dbReference type="RefSeq" id="XP_017984852.1"/>
    </source>
</evidence>
<feature type="region of interest" description="Disordered" evidence="1">
    <location>
        <begin position="382"/>
        <end position="463"/>
    </location>
</feature>
<feature type="region of interest" description="Disordered" evidence="1">
    <location>
        <begin position="518"/>
        <end position="662"/>
    </location>
</feature>
<organism evidence="2 3">
    <name type="scientific">Theobroma cacao</name>
    <name type="common">Cacao</name>
    <name type="synonym">Cocoa</name>
    <dbReference type="NCBI Taxonomy" id="3641"/>
    <lineage>
        <taxon>Eukaryota</taxon>
        <taxon>Viridiplantae</taxon>
        <taxon>Streptophyta</taxon>
        <taxon>Embryophyta</taxon>
        <taxon>Tracheophyta</taxon>
        <taxon>Spermatophyta</taxon>
        <taxon>Magnoliopsida</taxon>
        <taxon>eudicotyledons</taxon>
        <taxon>Gunneridae</taxon>
        <taxon>Pentapetalae</taxon>
        <taxon>rosids</taxon>
        <taxon>malvids</taxon>
        <taxon>Malvales</taxon>
        <taxon>Malvaceae</taxon>
        <taxon>Byttnerioideae</taxon>
        <taxon>Theobroma</taxon>
    </lineage>
</organism>
<feature type="compositionally biased region" description="Polar residues" evidence="1">
    <location>
        <begin position="559"/>
        <end position="569"/>
    </location>
</feature>
<dbReference type="Gramene" id="Tc10v2_t009310.2">
    <property type="protein sequence ID" value="Tc10v2_p009310.2"/>
    <property type="gene ID" value="Tc10v2_g009310"/>
</dbReference>
<feature type="compositionally biased region" description="Basic and acidic residues" evidence="1">
    <location>
        <begin position="710"/>
        <end position="719"/>
    </location>
</feature>
<sequence>MVGNVRVESSSASPDELSFPGSYPNGQRGNYPGVSFDRSGSFREGNESRMFSPGTSTSRGGSTSAADVPPLSLWLTLDPITMGDQKYTRSGELRKVLGISFGSAAEDNSFGAAHMKPPPVATEELKRFKSSISETFMRARTRAKKLDECLQKLNKYFETIGSKKQQRNEMLTNERSGSNLLKMGILMQRNPSDVVSQRLEDRTKNVVMNKRVRSSMAELRAEGRSNMPARQPLVMGKDKDMPKDNGESSDLVEEKIRRLPTGGEGWDKKMKRKRSIGTVFTRPMDSDGELKRAMHHKLNNEPGLQSSDTQGFRSGLSNGTNGINKFDGTSLAANSSVRGMSRNDVEKLSLSRDFVAGSTKERILAKGNNKLNIREDNHLVGNIPVTKGKASRGPRSGPVLAANSSPNFPRSSGALDGWEQSPSANKVHSVGGANNRKRPLPSGSSSPPMAQWGGQRPQKISRTRRTNLVSPVSNLDELQVSSEGCLPDLGSKVTSVGTTELILAKGMVNGAQQLKIKHENVSSSARLSESEESAAGENRESRLKDKAMGSNEVEERTMNAVQNIGSSVLLTKENKMPEEESGDGVRRQGRSGRGSSNSRTGFSPMMEKLENPTSTKPLKITRHGSDKSGSKSGRPPLKKLSDRKLTRLGLTPTGSPDLCGESDDDREELLAAANFSCNASYLKCSSSFWKQMEPIFVPISLEDSSHLKQELRSTEDHHNSLTQGDSLHEEDVLSQTSLSGETARSLQDQNYSKESARTVDFVDQVEEIVSFSERSNAGGKQISPLYQRVLSALIVEDKTAEFEENGRWSNAFFQHHREDLPGGTCLPTKVEAGKGLWVEAAHESMLSPQAQKHSIGDNFPCNGFTTFSSAASYHPQLQNDDLLPDGCGFSNSDRGMLSEVSKNGSGGPLSIHIISSGISSPYCQYGQMSLEDKLILELLNIGICVESVPDLADGEDEIIDQDIVELQKRLNQQADKKKKYFNKIINAVEEVKKNEGRNLEQLAMDRLVEIAYKKRLATRASCASKSGIAKVSKQVALAFIKRTLARCQKFEETGKSCFTEPAYRDVIFSAPPRGIDSESVKGFGSVVAASMQPENNNSHMEPGGPDPLAGRVERLHNDKIGGAPFDGFGTLTDPSHQEFAKTRPILNRWKKKDVLLNDVSGSASLRAASALDNTVLGGAKGKRSERERDKDIKVSSGKAGRASIGNLKGERKTKSKPKQKTAQLSTSGNGFSNKLTETTRPTGNKKRVGLMSHDNVPQDSFQEMKEQLDLQLPEFGSIEELGVANQDLDTWLNIEEDGLQDHDLMGLQIPMDDLSDIL</sequence>
<evidence type="ECO:0000256" key="1">
    <source>
        <dbReference type="SAM" id="MobiDB-lite"/>
    </source>
</evidence>
<evidence type="ECO:0000313" key="2">
    <source>
        <dbReference type="Proteomes" id="UP000694886"/>
    </source>
</evidence>
<dbReference type="Gramene" id="Tc10v2_t009310.3">
    <property type="protein sequence ID" value="Tc10v2_p009310.3"/>
    <property type="gene ID" value="Tc10v2_g009310"/>
</dbReference>
<feature type="compositionally biased region" description="Low complexity" evidence="1">
    <location>
        <begin position="593"/>
        <end position="603"/>
    </location>
</feature>
<feature type="compositionally biased region" description="Basic and acidic residues" evidence="1">
    <location>
        <begin position="537"/>
        <end position="557"/>
    </location>
</feature>
<dbReference type="RefSeq" id="XP_017984852.1">
    <property type="nucleotide sequence ID" value="XM_018129363.1"/>
</dbReference>
<reference evidence="2" key="1">
    <citation type="journal article" date="1997" name="Nucleic Acids Res.">
        <title>tRNAscan-SE: a program for improved detection of transfer RNA genes in genomic sequence.</title>
        <authorList>
            <person name="Lowe T.M."/>
            <person name="Eddy S.R."/>
        </authorList>
    </citation>
    <scope>NUCLEOTIDE SEQUENCE [LARGE SCALE GENOMIC DNA]</scope>
    <source>
        <strain evidence="2">r\B97-61/B2</strain>
    </source>
</reference>
<dbReference type="Gramene" id="Tc10v2_t009310.1">
    <property type="protein sequence ID" value="Tc10v2_p009310.1"/>
    <property type="gene ID" value="Tc10v2_g009310"/>
</dbReference>
<dbReference type="PANTHER" id="PTHR31115">
    <property type="entry name" value="OS05G0107300 PROTEIN"/>
    <property type="match status" value="1"/>
</dbReference>
<dbReference type="KEGG" id="tcc:18586791"/>
<accession>A0AB32UMD0</accession>
<proteinExistence type="predicted"/>
<dbReference type="PANTHER" id="PTHR31115:SF2">
    <property type="entry name" value="OS05G0107300 PROTEIN"/>
    <property type="match status" value="1"/>
</dbReference>
<feature type="compositionally biased region" description="Polar residues" evidence="1">
    <location>
        <begin position="1220"/>
        <end position="1242"/>
    </location>
</feature>